<name>A0AAD1YHB0_9CLOT</name>
<dbReference type="EMBL" id="CAMTCP010000257">
    <property type="protein sequence ID" value="CAI3658552.1"/>
    <property type="molecule type" value="Genomic_DNA"/>
</dbReference>
<evidence type="ECO:0000313" key="2">
    <source>
        <dbReference type="Proteomes" id="UP001189143"/>
    </source>
</evidence>
<comment type="caution">
    <text evidence="1">The sequence shown here is derived from an EMBL/GenBank/DDBJ whole genome shotgun (WGS) entry which is preliminary data.</text>
</comment>
<protein>
    <submittedName>
        <fullName evidence="1">Uncharacterized protein</fullName>
    </submittedName>
</protein>
<reference evidence="1" key="1">
    <citation type="submission" date="2022-10" db="EMBL/GenBank/DDBJ databases">
        <authorList>
            <person name="Aires J."/>
            <person name="Mesa V."/>
        </authorList>
    </citation>
    <scope>NUCLEOTIDE SEQUENCE</scope>
    <source>
        <strain evidence="1">Clostridium neonatale JD116</strain>
    </source>
</reference>
<evidence type="ECO:0000313" key="1">
    <source>
        <dbReference type="EMBL" id="CAI3658552.1"/>
    </source>
</evidence>
<dbReference type="AlphaFoldDB" id="A0AAD1YHB0"/>
<organism evidence="1 2">
    <name type="scientific">Clostridium neonatale</name>
    <dbReference type="NCBI Taxonomy" id="137838"/>
    <lineage>
        <taxon>Bacteria</taxon>
        <taxon>Bacillati</taxon>
        <taxon>Bacillota</taxon>
        <taxon>Clostridia</taxon>
        <taxon>Eubacteriales</taxon>
        <taxon>Clostridiaceae</taxon>
        <taxon>Clostridium</taxon>
    </lineage>
</organism>
<dbReference type="Proteomes" id="UP001189143">
    <property type="component" value="Unassembled WGS sequence"/>
</dbReference>
<gene>
    <name evidence="1" type="ORF">CNEO2_580021</name>
</gene>
<sequence>MLDYENVSTKNFNKRGCTQNSLIQQKVLDKQFCKNLFQRI</sequence>
<accession>A0AAD1YHB0</accession>
<proteinExistence type="predicted"/>